<dbReference type="InterPro" id="IPR050512">
    <property type="entry name" value="Sulf_AdTrans/APS_kinase"/>
</dbReference>
<evidence type="ECO:0000313" key="4">
    <source>
        <dbReference type="Proteomes" id="UP001501523"/>
    </source>
</evidence>
<evidence type="ECO:0000256" key="1">
    <source>
        <dbReference type="ARBA" id="ARBA00022679"/>
    </source>
</evidence>
<keyword evidence="1" id="KW-0808">Transferase</keyword>
<gene>
    <name evidence="3" type="ORF">GCM10009105_23340</name>
</gene>
<name>A0ABN1ILB6_9GAMM</name>
<dbReference type="Pfam" id="PF14306">
    <property type="entry name" value="PUA_2"/>
    <property type="match status" value="1"/>
</dbReference>
<comment type="caution">
    <text evidence="3">The sequence shown here is derived from an EMBL/GenBank/DDBJ whole genome shotgun (WGS) entry which is preliminary data.</text>
</comment>
<dbReference type="InterPro" id="IPR015947">
    <property type="entry name" value="PUA-like_sf"/>
</dbReference>
<dbReference type="InterPro" id="IPR025980">
    <property type="entry name" value="ATP-Sase_PUA-like_dom"/>
</dbReference>
<sequence>MESRLTSFAVESRRNDDADASALKQRSVALPGWDLDARQLRDLELLLNGAFSPLAGYLVRRDYERVVSEARLADGTPSSPLTLDVSEAFAATIAIGSEIALRDSQGVTRAMLDVEDIYWTDHLHEARAVFSTTDRTHPGVAALLDHARPVYLGGRVRGIRTPTHDALAGRRGAPRD</sequence>
<reference evidence="3 4" key="1">
    <citation type="journal article" date="2019" name="Int. J. Syst. Evol. Microbiol.">
        <title>The Global Catalogue of Microorganisms (GCM) 10K type strain sequencing project: providing services to taxonomists for standard genome sequencing and annotation.</title>
        <authorList>
            <consortium name="The Broad Institute Genomics Platform"/>
            <consortium name="The Broad Institute Genome Sequencing Center for Infectious Disease"/>
            <person name="Wu L."/>
            <person name="Ma J."/>
        </authorList>
    </citation>
    <scope>NUCLEOTIDE SEQUENCE [LARGE SCALE GENOMIC DNA]</scope>
    <source>
        <strain evidence="3 4">JCM 15421</strain>
    </source>
</reference>
<protein>
    <recommendedName>
        <fullName evidence="2">ATP-sulfurylase PUA-like domain-containing protein</fullName>
    </recommendedName>
</protein>
<dbReference type="EMBL" id="BAAAEU010000010">
    <property type="protein sequence ID" value="GAA0716702.1"/>
    <property type="molecule type" value="Genomic_DNA"/>
</dbReference>
<dbReference type="PANTHER" id="PTHR42700">
    <property type="entry name" value="SULFATE ADENYLYLTRANSFERASE"/>
    <property type="match status" value="1"/>
</dbReference>
<accession>A0ABN1ILB6</accession>
<evidence type="ECO:0000313" key="3">
    <source>
        <dbReference type="EMBL" id="GAA0716702.1"/>
    </source>
</evidence>
<dbReference type="SUPFAM" id="SSF88697">
    <property type="entry name" value="PUA domain-like"/>
    <property type="match status" value="1"/>
</dbReference>
<proteinExistence type="predicted"/>
<dbReference type="Gene3D" id="3.10.400.10">
    <property type="entry name" value="Sulfate adenylyltransferase"/>
    <property type="match status" value="1"/>
</dbReference>
<organism evidence="3 4">
    <name type="scientific">Dokdonella soli</name>
    <dbReference type="NCBI Taxonomy" id="529810"/>
    <lineage>
        <taxon>Bacteria</taxon>
        <taxon>Pseudomonadati</taxon>
        <taxon>Pseudomonadota</taxon>
        <taxon>Gammaproteobacteria</taxon>
        <taxon>Lysobacterales</taxon>
        <taxon>Rhodanobacteraceae</taxon>
        <taxon>Dokdonella</taxon>
    </lineage>
</organism>
<keyword evidence="4" id="KW-1185">Reference proteome</keyword>
<feature type="domain" description="ATP-sulfurylase PUA-like" evidence="2">
    <location>
        <begin position="14"/>
        <end position="159"/>
    </location>
</feature>
<dbReference type="PANTHER" id="PTHR42700:SF1">
    <property type="entry name" value="SULFATE ADENYLYLTRANSFERASE"/>
    <property type="match status" value="1"/>
</dbReference>
<evidence type="ECO:0000259" key="2">
    <source>
        <dbReference type="Pfam" id="PF14306"/>
    </source>
</evidence>
<dbReference type="Proteomes" id="UP001501523">
    <property type="component" value="Unassembled WGS sequence"/>
</dbReference>